<evidence type="ECO:0000313" key="13">
    <source>
        <dbReference type="Ensembl" id="ENSNMLP00000024792.1"/>
    </source>
</evidence>
<dbReference type="GO" id="GO:0005524">
    <property type="term" value="F:ATP binding"/>
    <property type="evidence" value="ECO:0007669"/>
    <property type="project" value="UniProtKB-UniRule"/>
</dbReference>
<organism evidence="13 14">
    <name type="scientific">Neogobius melanostomus</name>
    <name type="common">round goby</name>
    <dbReference type="NCBI Taxonomy" id="47308"/>
    <lineage>
        <taxon>Eukaryota</taxon>
        <taxon>Metazoa</taxon>
        <taxon>Chordata</taxon>
        <taxon>Craniata</taxon>
        <taxon>Vertebrata</taxon>
        <taxon>Euteleostomi</taxon>
        <taxon>Actinopterygii</taxon>
        <taxon>Neopterygii</taxon>
        <taxon>Teleostei</taxon>
        <taxon>Neoteleostei</taxon>
        <taxon>Acanthomorphata</taxon>
        <taxon>Gobiaria</taxon>
        <taxon>Gobiiformes</taxon>
        <taxon>Gobioidei</taxon>
        <taxon>Gobiidae</taxon>
        <taxon>Benthophilinae</taxon>
        <taxon>Neogobiini</taxon>
        <taxon>Neogobius</taxon>
    </lineage>
</organism>
<dbReference type="Ensembl" id="ENSNMLT00000027731.1">
    <property type="protein sequence ID" value="ENSNMLP00000024792.1"/>
    <property type="gene ID" value="ENSNMLG00000015791.1"/>
</dbReference>
<evidence type="ECO:0000256" key="4">
    <source>
        <dbReference type="ARBA" id="ARBA00022741"/>
    </source>
</evidence>
<dbReference type="GO" id="GO:0007018">
    <property type="term" value="P:microtubule-based movement"/>
    <property type="evidence" value="ECO:0007669"/>
    <property type="project" value="InterPro"/>
</dbReference>
<dbReference type="SMART" id="SM00129">
    <property type="entry name" value="KISc"/>
    <property type="match status" value="1"/>
</dbReference>
<evidence type="ECO:0000259" key="12">
    <source>
        <dbReference type="PROSITE" id="PS50067"/>
    </source>
</evidence>
<dbReference type="Gene3D" id="2.60.200.20">
    <property type="match status" value="1"/>
</dbReference>
<evidence type="ECO:0000256" key="10">
    <source>
        <dbReference type="RuleBase" id="RU000394"/>
    </source>
</evidence>
<evidence type="ECO:0000256" key="11">
    <source>
        <dbReference type="SAM" id="Coils"/>
    </source>
</evidence>
<accession>A0A8C6TNG3</accession>
<reference evidence="13" key="2">
    <citation type="submission" date="2025-09" db="UniProtKB">
        <authorList>
            <consortium name="Ensembl"/>
        </authorList>
    </citation>
    <scope>IDENTIFICATION</scope>
</reference>
<dbReference type="InterPro" id="IPR036961">
    <property type="entry name" value="Kinesin_motor_dom_sf"/>
</dbReference>
<dbReference type="Gene3D" id="6.10.250.2520">
    <property type="match status" value="1"/>
</dbReference>
<evidence type="ECO:0000256" key="7">
    <source>
        <dbReference type="ARBA" id="ARBA00023175"/>
    </source>
</evidence>
<evidence type="ECO:0000256" key="5">
    <source>
        <dbReference type="ARBA" id="ARBA00022840"/>
    </source>
</evidence>
<dbReference type="GO" id="GO:0003777">
    <property type="term" value="F:microtubule motor activity"/>
    <property type="evidence" value="ECO:0007669"/>
    <property type="project" value="InterPro"/>
</dbReference>
<keyword evidence="14" id="KW-1185">Reference proteome</keyword>
<proteinExistence type="inferred from homology"/>
<comment type="similarity">
    <text evidence="9 10">Belongs to the TRAFAC class myosin-kinesin ATPase superfamily. Kinesin family.</text>
</comment>
<keyword evidence="3 10" id="KW-0493">Microtubule</keyword>
<evidence type="ECO:0000256" key="9">
    <source>
        <dbReference type="PROSITE-ProRule" id="PRU00283"/>
    </source>
</evidence>
<protein>
    <recommendedName>
        <fullName evidence="10">Kinesin-like protein</fullName>
    </recommendedName>
</protein>
<name>A0A8C6TNG3_9GOBI</name>
<keyword evidence="8" id="KW-0206">Cytoskeleton</keyword>
<feature type="binding site" evidence="9">
    <location>
        <begin position="96"/>
        <end position="103"/>
    </location>
    <ligand>
        <name>ATP</name>
        <dbReference type="ChEBI" id="CHEBI:30616"/>
    </ligand>
</feature>
<reference evidence="13" key="1">
    <citation type="submission" date="2025-08" db="UniProtKB">
        <authorList>
            <consortium name="Ensembl"/>
        </authorList>
    </citation>
    <scope>IDENTIFICATION</scope>
</reference>
<feature type="coiled-coil region" evidence="11">
    <location>
        <begin position="424"/>
        <end position="451"/>
    </location>
</feature>
<keyword evidence="6 11" id="KW-0175">Coiled coil</keyword>
<dbReference type="InterPro" id="IPR019821">
    <property type="entry name" value="Kinesin_motor_CS"/>
</dbReference>
<dbReference type="Gene3D" id="3.40.850.10">
    <property type="entry name" value="Kinesin motor domain"/>
    <property type="match status" value="1"/>
</dbReference>
<dbReference type="InterPro" id="IPR008984">
    <property type="entry name" value="SMAD_FHA_dom_sf"/>
</dbReference>
<dbReference type="InterPro" id="IPR032405">
    <property type="entry name" value="Kinesin_assoc"/>
</dbReference>
<dbReference type="PROSITE" id="PS50067">
    <property type="entry name" value="KINESIN_MOTOR_2"/>
    <property type="match status" value="1"/>
</dbReference>
<keyword evidence="7 9" id="KW-0505">Motor protein</keyword>
<dbReference type="PRINTS" id="PR00380">
    <property type="entry name" value="KINESINHEAVY"/>
</dbReference>
<dbReference type="InterPro" id="IPR027417">
    <property type="entry name" value="P-loop_NTPase"/>
</dbReference>
<dbReference type="SUPFAM" id="SSF49879">
    <property type="entry name" value="SMAD/FHA domain"/>
    <property type="match status" value="1"/>
</dbReference>
<dbReference type="FunFam" id="3.40.850.10:FF:000004">
    <property type="entry name" value="Kinesin-like protein isoform 2"/>
    <property type="match status" value="1"/>
</dbReference>
<dbReference type="PANTHER" id="PTHR47117:SF2">
    <property type="entry name" value="KINESIN-LIKE PROTEIN KIF1A ISOFORM X1"/>
    <property type="match status" value="1"/>
</dbReference>
<dbReference type="InterPro" id="IPR001752">
    <property type="entry name" value="Kinesin_motor_dom"/>
</dbReference>
<dbReference type="GO" id="GO:0005874">
    <property type="term" value="C:microtubule"/>
    <property type="evidence" value="ECO:0007669"/>
    <property type="project" value="UniProtKB-KW"/>
</dbReference>
<dbReference type="AlphaFoldDB" id="A0A8C6TNG3"/>
<dbReference type="PROSITE" id="PS00411">
    <property type="entry name" value="KINESIN_MOTOR_1"/>
    <property type="match status" value="1"/>
</dbReference>
<comment type="subcellular location">
    <subcellularLocation>
        <location evidence="1">Cytoplasm</location>
        <location evidence="1">Cytoskeleton</location>
    </subcellularLocation>
</comment>
<dbReference type="CDD" id="cd01365">
    <property type="entry name" value="KISc_KIF1A_KIF1B"/>
    <property type="match status" value="1"/>
</dbReference>
<evidence type="ECO:0000256" key="2">
    <source>
        <dbReference type="ARBA" id="ARBA00022490"/>
    </source>
</evidence>
<sequence>MAGASVKVAVRVRPFNSREIGRESKCIIQMSGNTTTIINPKQAKDNKSFNFDYSYWSHTTPEDENFASQVLVYKDIGEEMLFHAFEGYNVCIFAYGQTGAGKSYTMMGKQDVKDQQGIIPLMCEDLFSKISQNGDNSLSYSVEVSYMEIYCERVRDLLNPKNKGNLRVREHPLLGPYVEDLSKLAVTSYNDIQDLMDSGNKARTVAATNMNETSSRSHAVFNIIFTQRRHDADTENVTEKVSKISLVDLAGSERADSTGAKGTRLKEGANINKSLTTLGKVISALAENKKKKKVESFIPYRDSVLTWLLRENLGGNSRTAMVAALSPADINYDETLSTLRYADRAKQIRCNAVINEDPNNRLVRELKEEVSRLKDLLYAQGLGDIIEMTNAMTGMSPSPSLSALSSRAGSIASLHDRIMFSPGSEEAIERLKETEKIIAELNETWEEKLRRTEAIRMEREALLAEMGVAMREDGGTLGVFSPKKTPHLVNLNEDPLMSECLLYYIKDGITSRQDIVLSGHFIKDEHCTFTSSSDATGESEINPPSGHRLKNSYSCQCFGLLLSIN</sequence>
<dbReference type="PANTHER" id="PTHR47117">
    <property type="entry name" value="STAR-RELATED LIPID TRANSFER PROTEIN 9"/>
    <property type="match status" value="1"/>
</dbReference>
<dbReference type="GO" id="GO:0008017">
    <property type="term" value="F:microtubule binding"/>
    <property type="evidence" value="ECO:0007669"/>
    <property type="project" value="InterPro"/>
</dbReference>
<evidence type="ECO:0000256" key="3">
    <source>
        <dbReference type="ARBA" id="ARBA00022701"/>
    </source>
</evidence>
<evidence type="ECO:0000256" key="1">
    <source>
        <dbReference type="ARBA" id="ARBA00004245"/>
    </source>
</evidence>
<evidence type="ECO:0000313" key="14">
    <source>
        <dbReference type="Proteomes" id="UP000694523"/>
    </source>
</evidence>
<evidence type="ECO:0000256" key="8">
    <source>
        <dbReference type="ARBA" id="ARBA00023212"/>
    </source>
</evidence>
<keyword evidence="4 9" id="KW-0547">Nucleotide-binding</keyword>
<keyword evidence="2" id="KW-0963">Cytoplasm</keyword>
<evidence type="ECO:0000256" key="6">
    <source>
        <dbReference type="ARBA" id="ARBA00023054"/>
    </source>
</evidence>
<dbReference type="Pfam" id="PF16183">
    <property type="entry name" value="Kinesin_assoc"/>
    <property type="match status" value="1"/>
</dbReference>
<feature type="domain" description="Kinesin motor" evidence="12">
    <location>
        <begin position="5"/>
        <end position="348"/>
    </location>
</feature>
<keyword evidence="5 9" id="KW-0067">ATP-binding</keyword>
<dbReference type="Proteomes" id="UP000694523">
    <property type="component" value="Unplaced"/>
</dbReference>
<dbReference type="Pfam" id="PF00225">
    <property type="entry name" value="Kinesin"/>
    <property type="match status" value="1"/>
</dbReference>
<dbReference type="SUPFAM" id="SSF52540">
    <property type="entry name" value="P-loop containing nucleoside triphosphate hydrolases"/>
    <property type="match status" value="1"/>
</dbReference>